<evidence type="ECO:0000313" key="3">
    <source>
        <dbReference type="Proteomes" id="UP000509684"/>
    </source>
</evidence>
<dbReference type="KEGG" id="acog:HWD57_19100"/>
<accession>A0A7D5NDD1</accession>
<protein>
    <submittedName>
        <fullName evidence="2">Uncharacterized protein</fullName>
    </submittedName>
</protein>
<organism evidence="2 3">
    <name type="scientific">Candidatus Accumulibacter cognatus</name>
    <dbReference type="NCBI Taxonomy" id="2954383"/>
    <lineage>
        <taxon>Bacteria</taxon>
        <taxon>Pseudomonadati</taxon>
        <taxon>Pseudomonadota</taxon>
        <taxon>Betaproteobacteria</taxon>
        <taxon>Candidatus Accumulibacter</taxon>
    </lineage>
</organism>
<reference evidence="2 3" key="1">
    <citation type="journal article" date="2019" name="Microbiome">
        <title>Annotated bacterial chromosomes from frame-shift-corrected long-read metagenomic data.</title>
        <authorList>
            <person name="Arumugam K."/>
            <person name="Bagci C."/>
            <person name="Bessarab I."/>
            <person name="Beier S."/>
            <person name="Buchfink B."/>
            <person name="Gorska A."/>
            <person name="Qiu G."/>
            <person name="Huson D.H."/>
            <person name="Williams R.B.H."/>
        </authorList>
    </citation>
    <scope>NUCLEOTIDE SEQUENCE [LARGE SCALE GENOMIC DNA]</scope>
    <source>
        <strain evidence="2">SSA1</strain>
    </source>
</reference>
<sequence length="144" mass="15479">MARPRAGTCIVYFNRYLNRDRKAEEVVPLDAAAEAKARAEADFIGGNPRLAQLLADVLETQDALSVAGTMNALADKLADYYRRRIDDLPGLAQGLLDALVRGGEPASQTELAQRVGAGGIRHRPGDAGLAARRHHSRPARAGRP</sequence>
<feature type="region of interest" description="Disordered" evidence="1">
    <location>
        <begin position="116"/>
        <end position="144"/>
    </location>
</feature>
<dbReference type="AlphaFoldDB" id="A0A7D5NDD1"/>
<dbReference type="Proteomes" id="UP000509684">
    <property type="component" value="Chromosome"/>
</dbReference>
<feature type="compositionally biased region" description="Basic residues" evidence="1">
    <location>
        <begin position="131"/>
        <end position="144"/>
    </location>
</feature>
<gene>
    <name evidence="2" type="ORF">HWD57_19100</name>
</gene>
<proteinExistence type="predicted"/>
<evidence type="ECO:0000256" key="1">
    <source>
        <dbReference type="SAM" id="MobiDB-lite"/>
    </source>
</evidence>
<evidence type="ECO:0000313" key="2">
    <source>
        <dbReference type="EMBL" id="QLH51667.1"/>
    </source>
</evidence>
<name>A0A7D5NDD1_9PROT</name>
<dbReference type="EMBL" id="CP058708">
    <property type="protein sequence ID" value="QLH51667.1"/>
    <property type="molecule type" value="Genomic_DNA"/>
</dbReference>